<dbReference type="Proteomes" id="UP000078599">
    <property type="component" value="Unassembled WGS sequence"/>
</dbReference>
<proteinExistence type="predicted"/>
<keyword evidence="2" id="KW-1185">Reference proteome</keyword>
<reference evidence="1 2" key="1">
    <citation type="submission" date="2015-03" db="EMBL/GenBank/DDBJ databases">
        <authorList>
            <person name="Regsiter A."/>
            <person name="william w."/>
        </authorList>
    </citation>
    <scope>NUCLEOTIDE SEQUENCE [LARGE SCALE GENOMIC DNA]</scope>
    <source>
        <strain evidence="1 2">CB1</strain>
    </source>
</reference>
<organism evidence="1 2">
    <name type="scientific">Thiomonas arsenitoxydans (strain DSM 22701 / CIP 110005 / 3As)</name>
    <dbReference type="NCBI Taxonomy" id="426114"/>
    <lineage>
        <taxon>Bacteria</taxon>
        <taxon>Pseudomonadati</taxon>
        <taxon>Pseudomonadota</taxon>
        <taxon>Betaproteobacteria</taxon>
        <taxon>Burkholderiales</taxon>
        <taxon>Thiomonas</taxon>
    </lineage>
</organism>
<gene>
    <name evidence="1" type="ORF">THICB1_10125</name>
</gene>
<evidence type="ECO:0000313" key="1">
    <source>
        <dbReference type="EMBL" id="CQR26382.1"/>
    </source>
</evidence>
<sequence>MVSHQRRRRLLSRIAQAAATARTEKTLVTRTAHSTPNPTELSAHVEHSLFMTCALWALLKEREDVSG</sequence>
<evidence type="ECO:0000313" key="2">
    <source>
        <dbReference type="Proteomes" id="UP000078599"/>
    </source>
</evidence>
<protein>
    <submittedName>
        <fullName evidence="1">Uncharacterized protein</fullName>
    </submittedName>
</protein>
<comment type="caution">
    <text evidence="1">The sequence shown here is derived from an EMBL/GenBank/DDBJ whole genome shotgun (WGS) entry which is preliminary data.</text>
</comment>
<name>A0ABP1YWU3_THIA3</name>
<accession>A0ABP1YWU3</accession>
<dbReference type="EMBL" id="CTRI01000001">
    <property type="protein sequence ID" value="CQR26382.1"/>
    <property type="molecule type" value="Genomic_DNA"/>
</dbReference>